<dbReference type="Pfam" id="PF24048">
    <property type="entry name" value="LRR_NXF1-5"/>
    <property type="match status" value="1"/>
</dbReference>
<feature type="region of interest" description="Disordered" evidence="8">
    <location>
        <begin position="252"/>
        <end position="274"/>
    </location>
</feature>
<dbReference type="GeneTree" id="ENSGT00390000007539"/>
<dbReference type="InterPro" id="IPR012677">
    <property type="entry name" value="Nucleotide-bd_a/b_plait_sf"/>
</dbReference>
<dbReference type="InterPro" id="IPR018222">
    <property type="entry name" value="Nuclear_transport_factor_2_euk"/>
</dbReference>
<dbReference type="SUPFAM" id="SSF54427">
    <property type="entry name" value="NTF2-like"/>
    <property type="match status" value="1"/>
</dbReference>
<evidence type="ECO:0000256" key="8">
    <source>
        <dbReference type="SAM" id="MobiDB-lite"/>
    </source>
</evidence>
<gene>
    <name evidence="10" type="primary">NXF3</name>
</gene>
<sequence>SYTMGHNSQANTLQRRARCWGIFRRRFPNWSEPVSAAMHISSHQQQDGDLAMSDAHMDSGLRYTPYAIPSHHWRSNLYKQDQTHGNMEREQKPPERRKEGNRQNGTLGSWFKITIPFGIKYEEKWLLNLIQSQCSVPFTPVEFHYEKMQAQFFVENAGIAFALKNISDKIWDEDNEKISVFVTPSEVPYSVRELKSENVEQMKLTMNNQCDASQQALDIQRPPVDPNLMTHTIEMAQNPRRHMVTSLNIPEENKPSVKSAGRMDKGKELQPEKMSADKNTLCTTFLDKSNNINSILELFPKLLRLGGQESSIPTLRGIEAHKKLPTCKGSFFGSNILKNLILQFLQQYYLIYDYGDRKSLLGTYHIEACFSLTIPFHPKDPALSSLCEYFKYNRDIKKLKDSYLRRQLLKYTKCDIVDSLSVLPKTRHDLSSFVVDMWFQTETMLCFSVNGVFKEVEGKSHGSVRAFIRTFIAIPGSNSSLCIINDKLFVGDPIPKGNQSTFSIPMATPSSTCMPALSQEQQEMVPSR</sequence>
<accession>A0A8D2JRH1</accession>
<dbReference type="InterPro" id="IPR057125">
    <property type="entry name" value="NXF1/2/3/5-like_LRR"/>
</dbReference>
<keyword evidence="4" id="KW-0813">Transport</keyword>
<dbReference type="GO" id="GO:0005737">
    <property type="term" value="C:cytoplasm"/>
    <property type="evidence" value="ECO:0007669"/>
    <property type="project" value="UniProtKB-SubCell"/>
</dbReference>
<evidence type="ECO:0000256" key="1">
    <source>
        <dbReference type="ARBA" id="ARBA00004123"/>
    </source>
</evidence>
<evidence type="ECO:0000259" key="9">
    <source>
        <dbReference type="PROSITE" id="PS50177"/>
    </source>
</evidence>
<keyword evidence="7" id="KW-0539">Nucleus</keyword>
<dbReference type="AlphaFoldDB" id="A0A8D2JRH1"/>
<feature type="region of interest" description="Disordered" evidence="8">
    <location>
        <begin position="78"/>
        <end position="104"/>
    </location>
</feature>
<comment type="subcellular location">
    <subcellularLocation>
        <location evidence="2">Cytoplasm</location>
    </subcellularLocation>
    <subcellularLocation>
        <location evidence="1">Nucleus</location>
    </subcellularLocation>
</comment>
<dbReference type="PANTHER" id="PTHR10662:SF12">
    <property type="entry name" value="NUCLEAR RNA EXPORT FACTOR 3"/>
    <property type="match status" value="1"/>
</dbReference>
<reference evidence="10" key="1">
    <citation type="submission" date="2025-08" db="UniProtKB">
        <authorList>
            <consortium name="Ensembl"/>
        </authorList>
    </citation>
    <scope>IDENTIFICATION</scope>
</reference>
<comment type="similarity">
    <text evidence="3">Belongs to the NXF family.</text>
</comment>
<dbReference type="InterPro" id="IPR002075">
    <property type="entry name" value="NTF2_dom"/>
</dbReference>
<organism evidence="10 11">
    <name type="scientific">Sciurus vulgaris</name>
    <name type="common">Eurasian red squirrel</name>
    <dbReference type="NCBI Taxonomy" id="55149"/>
    <lineage>
        <taxon>Eukaryota</taxon>
        <taxon>Metazoa</taxon>
        <taxon>Chordata</taxon>
        <taxon>Craniata</taxon>
        <taxon>Vertebrata</taxon>
        <taxon>Euteleostomi</taxon>
        <taxon>Mammalia</taxon>
        <taxon>Eutheria</taxon>
        <taxon>Euarchontoglires</taxon>
        <taxon>Glires</taxon>
        <taxon>Rodentia</taxon>
        <taxon>Sciuromorpha</taxon>
        <taxon>Sciuridae</taxon>
        <taxon>Sciurinae</taxon>
        <taxon>Sciurini</taxon>
        <taxon>Sciurus</taxon>
    </lineage>
</organism>
<evidence type="ECO:0000313" key="11">
    <source>
        <dbReference type="Proteomes" id="UP000694564"/>
    </source>
</evidence>
<keyword evidence="6" id="KW-0509">mRNA transport</keyword>
<dbReference type="PANTHER" id="PTHR10662">
    <property type="entry name" value="NUCLEAR RNA EXPORT FACTOR"/>
    <property type="match status" value="1"/>
</dbReference>
<evidence type="ECO:0000256" key="2">
    <source>
        <dbReference type="ARBA" id="ARBA00004496"/>
    </source>
</evidence>
<dbReference type="Ensembl" id="ENSSVLT00005031717.1">
    <property type="protein sequence ID" value="ENSSVLP00005028538.1"/>
    <property type="gene ID" value="ENSSVLG00005022453.1"/>
</dbReference>
<dbReference type="GO" id="GO:0003729">
    <property type="term" value="F:mRNA binding"/>
    <property type="evidence" value="ECO:0007669"/>
    <property type="project" value="Ensembl"/>
</dbReference>
<evidence type="ECO:0000256" key="5">
    <source>
        <dbReference type="ARBA" id="ARBA00022490"/>
    </source>
</evidence>
<dbReference type="FunFam" id="3.30.70.330:FF:000165">
    <property type="entry name" value="nuclear RNA export factor 1"/>
    <property type="match status" value="1"/>
</dbReference>
<protein>
    <submittedName>
        <fullName evidence="10">Nuclear RNA export factor 3</fullName>
    </submittedName>
</protein>
<dbReference type="Proteomes" id="UP000694564">
    <property type="component" value="Chromosome X"/>
</dbReference>
<dbReference type="GO" id="GO:0016973">
    <property type="term" value="P:poly(A)+ mRNA export from nucleus"/>
    <property type="evidence" value="ECO:0007669"/>
    <property type="project" value="TreeGrafter"/>
</dbReference>
<feature type="compositionally biased region" description="Basic and acidic residues" evidence="8">
    <location>
        <begin position="86"/>
        <end position="101"/>
    </location>
</feature>
<evidence type="ECO:0000256" key="3">
    <source>
        <dbReference type="ARBA" id="ARBA00009285"/>
    </source>
</evidence>
<evidence type="ECO:0000256" key="4">
    <source>
        <dbReference type="ARBA" id="ARBA00022448"/>
    </source>
</evidence>
<dbReference type="InterPro" id="IPR032675">
    <property type="entry name" value="LRR_dom_sf"/>
</dbReference>
<evidence type="ECO:0000313" key="10">
    <source>
        <dbReference type="Ensembl" id="ENSSVLP00005028538.1"/>
    </source>
</evidence>
<dbReference type="InterPro" id="IPR015245">
    <property type="entry name" value="Tap_RNA-bd"/>
</dbReference>
<dbReference type="InterPro" id="IPR035979">
    <property type="entry name" value="RBD_domain_sf"/>
</dbReference>
<dbReference type="SUPFAM" id="SSF54928">
    <property type="entry name" value="RNA-binding domain, RBD"/>
    <property type="match status" value="1"/>
</dbReference>
<feature type="domain" description="NTF2" evidence="9">
    <location>
        <begin position="340"/>
        <end position="490"/>
    </location>
</feature>
<evidence type="ECO:0000256" key="7">
    <source>
        <dbReference type="ARBA" id="ARBA00023242"/>
    </source>
</evidence>
<dbReference type="FunFam" id="3.10.450.50:FF:000004">
    <property type="entry name" value="Nuclear RNA export factor 1"/>
    <property type="match status" value="1"/>
</dbReference>
<dbReference type="Pfam" id="PF09162">
    <property type="entry name" value="Tap-RNA_bind"/>
    <property type="match status" value="1"/>
</dbReference>
<dbReference type="Pfam" id="PF22602">
    <property type="entry name" value="NXF_NTF2"/>
    <property type="match status" value="1"/>
</dbReference>
<evidence type="ECO:0000256" key="6">
    <source>
        <dbReference type="ARBA" id="ARBA00022816"/>
    </source>
</evidence>
<dbReference type="Gene3D" id="3.10.450.50">
    <property type="match status" value="1"/>
</dbReference>
<keyword evidence="11" id="KW-1185">Reference proteome</keyword>
<dbReference type="GO" id="GO:0042272">
    <property type="term" value="C:nuclear RNA export factor complex"/>
    <property type="evidence" value="ECO:0007669"/>
    <property type="project" value="Ensembl"/>
</dbReference>
<dbReference type="Gene3D" id="3.80.10.10">
    <property type="entry name" value="Ribonuclease Inhibitor"/>
    <property type="match status" value="1"/>
</dbReference>
<keyword evidence="5" id="KW-0963">Cytoplasm</keyword>
<name>A0A8D2JRH1_SCIVU</name>
<proteinExistence type="inferred from homology"/>
<dbReference type="Gene3D" id="3.30.70.330">
    <property type="match status" value="1"/>
</dbReference>
<dbReference type="InterPro" id="IPR032710">
    <property type="entry name" value="NTF2-like_dom_sf"/>
</dbReference>
<dbReference type="PROSITE" id="PS50177">
    <property type="entry name" value="NTF2_DOMAIN"/>
    <property type="match status" value="1"/>
</dbReference>
<reference evidence="10" key="2">
    <citation type="submission" date="2025-09" db="UniProtKB">
        <authorList>
            <consortium name="Ensembl"/>
        </authorList>
    </citation>
    <scope>IDENTIFICATION</scope>
</reference>
<dbReference type="InterPro" id="IPR030217">
    <property type="entry name" value="NXF_fam"/>
</dbReference>
<dbReference type="GO" id="GO:0005654">
    <property type="term" value="C:nucleoplasm"/>
    <property type="evidence" value="ECO:0007669"/>
    <property type="project" value="Ensembl"/>
</dbReference>